<dbReference type="OrthoDB" id="7390889at2"/>
<organism evidence="2 3">
    <name type="scientific">Pseudobacteriovorax antillogorgiicola</name>
    <dbReference type="NCBI Taxonomy" id="1513793"/>
    <lineage>
        <taxon>Bacteria</taxon>
        <taxon>Pseudomonadati</taxon>
        <taxon>Bdellovibrionota</taxon>
        <taxon>Oligoflexia</taxon>
        <taxon>Oligoflexales</taxon>
        <taxon>Pseudobacteriovoracaceae</taxon>
        <taxon>Pseudobacteriovorax</taxon>
    </lineage>
</organism>
<dbReference type="RefSeq" id="WP_132325804.1">
    <property type="nucleotide sequence ID" value="NZ_FWZT01000034.1"/>
</dbReference>
<reference evidence="3" key="1">
    <citation type="submission" date="2017-04" db="EMBL/GenBank/DDBJ databases">
        <authorList>
            <person name="Varghese N."/>
            <person name="Submissions S."/>
        </authorList>
    </citation>
    <scope>NUCLEOTIDE SEQUENCE [LARGE SCALE GENOMIC DNA]</scope>
    <source>
        <strain evidence="3">RKEM611</strain>
    </source>
</reference>
<keyword evidence="1" id="KW-0812">Transmembrane</keyword>
<proteinExistence type="predicted"/>
<evidence type="ECO:0000313" key="2">
    <source>
        <dbReference type="EMBL" id="SMF79939.1"/>
    </source>
</evidence>
<evidence type="ECO:0000256" key="1">
    <source>
        <dbReference type="SAM" id="Phobius"/>
    </source>
</evidence>
<keyword evidence="3" id="KW-1185">Reference proteome</keyword>
<name>A0A1Y6CNG0_9BACT</name>
<keyword evidence="1" id="KW-0472">Membrane</keyword>
<dbReference type="InterPro" id="IPR009495">
    <property type="entry name" value="NrsF"/>
</dbReference>
<feature type="transmembrane region" description="Helical" evidence="1">
    <location>
        <begin position="159"/>
        <end position="181"/>
    </location>
</feature>
<feature type="transmembrane region" description="Helical" evidence="1">
    <location>
        <begin position="28"/>
        <end position="52"/>
    </location>
</feature>
<gene>
    <name evidence="2" type="ORF">SAMN06296036_13416</name>
</gene>
<evidence type="ECO:0000313" key="3">
    <source>
        <dbReference type="Proteomes" id="UP000192907"/>
    </source>
</evidence>
<sequence length="210" mass="23003">MKHDKLIEQLTASAQPVQVIRSPLKPTILTFILVALALSLSLAAFGPTVYWYHVESVWFKLELLGGGGAAFASLWLAINSALPGRKPEIFAFPLFLASLGIFMGSLAINSWSHHQSDFLVGIDHWQCVAPTVLLASLGAVLTRWAVLRLAPVNPRAVHFFSSTFVILLAGSLVTLCCPATGFVHLLLWHYSPVLLAWVLGNYSGRAMLRW</sequence>
<evidence type="ECO:0008006" key="4">
    <source>
        <dbReference type="Google" id="ProtNLM"/>
    </source>
</evidence>
<feature type="transmembrane region" description="Helical" evidence="1">
    <location>
        <begin position="128"/>
        <end position="147"/>
    </location>
</feature>
<dbReference type="EMBL" id="FWZT01000034">
    <property type="protein sequence ID" value="SMF79939.1"/>
    <property type="molecule type" value="Genomic_DNA"/>
</dbReference>
<feature type="transmembrane region" description="Helical" evidence="1">
    <location>
        <begin position="187"/>
        <end position="204"/>
    </location>
</feature>
<dbReference type="AlphaFoldDB" id="A0A1Y6CNG0"/>
<accession>A0A1Y6CNG0</accession>
<protein>
    <recommendedName>
        <fullName evidence="4">DUF1109 domain-containing protein</fullName>
    </recommendedName>
</protein>
<dbReference type="STRING" id="1513793.SAMN06296036_13416"/>
<dbReference type="Proteomes" id="UP000192907">
    <property type="component" value="Unassembled WGS sequence"/>
</dbReference>
<dbReference type="Pfam" id="PF06532">
    <property type="entry name" value="NrsF"/>
    <property type="match status" value="1"/>
</dbReference>
<feature type="transmembrane region" description="Helical" evidence="1">
    <location>
        <begin position="58"/>
        <end position="78"/>
    </location>
</feature>
<keyword evidence="1" id="KW-1133">Transmembrane helix</keyword>
<feature type="transmembrane region" description="Helical" evidence="1">
    <location>
        <begin position="90"/>
        <end position="108"/>
    </location>
</feature>